<dbReference type="HOGENOM" id="CLU_004317_0_2_10"/>
<evidence type="ECO:0000256" key="9">
    <source>
        <dbReference type="RuleBase" id="RU003357"/>
    </source>
</evidence>
<dbReference type="SUPFAM" id="SSF49464">
    <property type="entry name" value="Carboxypeptidase regulatory domain-like"/>
    <property type="match status" value="1"/>
</dbReference>
<keyword evidence="10" id="KW-0732">Signal</keyword>
<evidence type="ECO:0000313" key="14">
    <source>
        <dbReference type="Proteomes" id="UP000002297"/>
    </source>
</evidence>
<dbReference type="PROSITE" id="PS52016">
    <property type="entry name" value="TONB_DEPENDENT_REC_3"/>
    <property type="match status" value="1"/>
</dbReference>
<comment type="subcellular location">
    <subcellularLocation>
        <location evidence="1 8">Cell outer membrane</location>
        <topology evidence="1 8">Multi-pass membrane protein</topology>
    </subcellularLocation>
</comment>
<dbReference type="PANTHER" id="PTHR30069:SF28">
    <property type="entry name" value="TONB-DEPENDENT RECEPTOR YNCD-RELATED"/>
    <property type="match status" value="1"/>
</dbReference>
<dbReference type="Pfam" id="PF07715">
    <property type="entry name" value="Plug"/>
    <property type="match status" value="1"/>
</dbReference>
<dbReference type="RefSeq" id="WP_013188039.1">
    <property type="nucleotide sequence ID" value="NC_014230.1"/>
</dbReference>
<dbReference type="KEGG" id="cat:CA2559_11498"/>
<dbReference type="Gene3D" id="2.170.130.10">
    <property type="entry name" value="TonB-dependent receptor, plug domain"/>
    <property type="match status" value="1"/>
</dbReference>
<dbReference type="STRING" id="216432.CA2559_11498"/>
<evidence type="ECO:0000256" key="1">
    <source>
        <dbReference type="ARBA" id="ARBA00004571"/>
    </source>
</evidence>
<dbReference type="Pfam" id="PF00593">
    <property type="entry name" value="TonB_dep_Rec_b-barrel"/>
    <property type="match status" value="1"/>
</dbReference>
<dbReference type="eggNOG" id="COG1629">
    <property type="taxonomic scope" value="Bacteria"/>
</dbReference>
<evidence type="ECO:0000256" key="6">
    <source>
        <dbReference type="ARBA" id="ARBA00023136"/>
    </source>
</evidence>
<organism evidence="13 14">
    <name type="scientific">Croceibacter atlanticus (strain ATCC BAA-628 / JCM 21780 / CIP 108009 / IAM 15332 / KCTC 12090 / HTCC2559)</name>
    <dbReference type="NCBI Taxonomy" id="216432"/>
    <lineage>
        <taxon>Bacteria</taxon>
        <taxon>Pseudomonadati</taxon>
        <taxon>Bacteroidota</taxon>
        <taxon>Flavobacteriia</taxon>
        <taxon>Flavobacteriales</taxon>
        <taxon>Flavobacteriaceae</taxon>
        <taxon>Croceibacter</taxon>
    </lineage>
</organism>
<dbReference type="EMBL" id="CP002046">
    <property type="protein sequence ID" value="EAP86658.1"/>
    <property type="molecule type" value="Genomic_DNA"/>
</dbReference>
<evidence type="ECO:0000259" key="12">
    <source>
        <dbReference type="Pfam" id="PF07715"/>
    </source>
</evidence>
<dbReference type="GeneID" id="89454024"/>
<dbReference type="InterPro" id="IPR037066">
    <property type="entry name" value="Plug_dom_sf"/>
</dbReference>
<dbReference type="Gene3D" id="2.60.40.1120">
    <property type="entry name" value="Carboxypeptidase-like, regulatory domain"/>
    <property type="match status" value="1"/>
</dbReference>
<accession>A3UA22</accession>
<protein>
    <submittedName>
        <fullName evidence="13">Putative outer membrane protein</fullName>
    </submittedName>
</protein>
<keyword evidence="3 8" id="KW-1134">Transmembrane beta strand</keyword>
<dbReference type="InterPro" id="IPR039426">
    <property type="entry name" value="TonB-dep_rcpt-like"/>
</dbReference>
<dbReference type="OrthoDB" id="9768177at2"/>
<dbReference type="GO" id="GO:0015344">
    <property type="term" value="F:siderophore uptake transmembrane transporter activity"/>
    <property type="evidence" value="ECO:0007669"/>
    <property type="project" value="TreeGrafter"/>
</dbReference>
<dbReference type="InterPro" id="IPR012910">
    <property type="entry name" value="Plug_dom"/>
</dbReference>
<comment type="similarity">
    <text evidence="8 9">Belongs to the TonB-dependent receptor family.</text>
</comment>
<dbReference type="GO" id="GO:0009279">
    <property type="term" value="C:cell outer membrane"/>
    <property type="evidence" value="ECO:0007669"/>
    <property type="project" value="UniProtKB-SubCell"/>
</dbReference>
<evidence type="ECO:0000256" key="4">
    <source>
        <dbReference type="ARBA" id="ARBA00022692"/>
    </source>
</evidence>
<gene>
    <name evidence="13" type="ordered locus">CA2559_11498</name>
</gene>
<evidence type="ECO:0000256" key="2">
    <source>
        <dbReference type="ARBA" id="ARBA00022448"/>
    </source>
</evidence>
<evidence type="ECO:0000259" key="11">
    <source>
        <dbReference type="Pfam" id="PF00593"/>
    </source>
</evidence>
<keyword evidence="7 8" id="KW-0998">Cell outer membrane</keyword>
<dbReference type="NCBIfam" id="TIGR04056">
    <property type="entry name" value="OMP_RagA_SusC"/>
    <property type="match status" value="1"/>
</dbReference>
<keyword evidence="6 8" id="KW-0472">Membrane</keyword>
<evidence type="ECO:0000256" key="10">
    <source>
        <dbReference type="SAM" id="SignalP"/>
    </source>
</evidence>
<dbReference type="InterPro" id="IPR000531">
    <property type="entry name" value="Beta-barrel_TonB"/>
</dbReference>
<dbReference type="SUPFAM" id="SSF56935">
    <property type="entry name" value="Porins"/>
    <property type="match status" value="1"/>
</dbReference>
<proteinExistence type="inferred from homology"/>
<feature type="chain" id="PRO_5002659115" evidence="10">
    <location>
        <begin position="22"/>
        <end position="1018"/>
    </location>
</feature>
<dbReference type="InterPro" id="IPR008969">
    <property type="entry name" value="CarboxyPept-like_regulatory"/>
</dbReference>
<dbReference type="InterPro" id="IPR023997">
    <property type="entry name" value="TonB-dep_OMP_SusC/RagA_CS"/>
</dbReference>
<evidence type="ECO:0000256" key="5">
    <source>
        <dbReference type="ARBA" id="ARBA00023077"/>
    </source>
</evidence>
<keyword evidence="2 8" id="KW-0813">Transport</keyword>
<evidence type="ECO:0000256" key="7">
    <source>
        <dbReference type="ARBA" id="ARBA00023237"/>
    </source>
</evidence>
<dbReference type="GO" id="GO:0044718">
    <property type="term" value="P:siderophore transmembrane transport"/>
    <property type="evidence" value="ECO:0007669"/>
    <property type="project" value="TreeGrafter"/>
</dbReference>
<dbReference type="NCBIfam" id="TIGR04057">
    <property type="entry name" value="SusC_RagA_signa"/>
    <property type="match status" value="1"/>
</dbReference>
<dbReference type="AlphaFoldDB" id="A3UA22"/>
<feature type="domain" description="TonB-dependent receptor-like beta-barrel" evidence="11">
    <location>
        <begin position="528"/>
        <end position="777"/>
    </location>
</feature>
<keyword evidence="4 8" id="KW-0812">Transmembrane</keyword>
<reference evidence="13 14" key="1">
    <citation type="journal article" date="2010" name="J. Bacteriol.">
        <title>The complete genome sequence of Croceibacter atlanticus HTCC2559T.</title>
        <authorList>
            <person name="Oh H.M."/>
            <person name="Kang I."/>
            <person name="Ferriera S."/>
            <person name="Giovannoni S.J."/>
            <person name="Cho J.C."/>
        </authorList>
    </citation>
    <scope>NUCLEOTIDE SEQUENCE [LARGE SCALE GENOMIC DNA]</scope>
    <source>
        <strain evidence="14">ATCC BAA-628 / HTCC2559 / KCTC 12090</strain>
    </source>
</reference>
<name>A3UA22_CROAH</name>
<dbReference type="InterPro" id="IPR023996">
    <property type="entry name" value="TonB-dep_OMP_SusC/RagA"/>
</dbReference>
<dbReference type="Proteomes" id="UP000002297">
    <property type="component" value="Chromosome"/>
</dbReference>
<dbReference type="Gene3D" id="2.40.170.20">
    <property type="entry name" value="TonB-dependent receptor, beta-barrel domain"/>
    <property type="match status" value="1"/>
</dbReference>
<dbReference type="Pfam" id="PF13715">
    <property type="entry name" value="CarbopepD_reg_2"/>
    <property type="match status" value="1"/>
</dbReference>
<evidence type="ECO:0000256" key="3">
    <source>
        <dbReference type="ARBA" id="ARBA00022452"/>
    </source>
</evidence>
<sequence>MKLKFSLVVIVALCFHSFVFAQDNYKVTGTVVTANDNIPFPGVNVLVVGTSNGATTDFDGNYSITVKKGDVLQFSYVGFVTQTVIVDNQQTINVGLVEDASKLDEIVVIGYGTQSREKITGAIGKVKNEDLDQIAVGTANEALVGQVAGLNVQATESEAGSESTITIRGVGSIAGRNGPLLVVDGVVLESSFLTSIDVNDIASVEVLKDASSAAIYGSRAVGGVVIITTKEGKEGKTQFTYNTFTGFKEAIKSEDYDLSVADHHARELASTGELSLRSQYRELLGVDESWQDRVFDGGKIESHFLSARGGSKRTKFNTSLSYLHDEGVLVTDDYKKYNFKFKVDTEVNDNFKFGANLSPSVTNRRRFDGSVHDILRQQPWLPTYHDANSIQFVDFNTFPDVQIGDYAQERHFDNFDLFGDGSELVDLSSTSNTNPLAKVQERHRTEENFRIYGKFYGQYKLAEGLDFRLSLGGDYQDRRQRRYEGVLASRNGASDASLEISSRNRTHILTEALLTYDKSFGSHDINVVLGTSAETFDTTYESATGIGFTNDLLQTLSAAPIISAKESYEIEERLLSYFGRVNWSFENKYLASVSLRADGSSVFGANNKYGFFPAASVGWNIAKEDFLLDSDFLSTLKLRGSYGFTGNKDLDVNNIIIESYPSLQLYGSETAVNGTAINNGFAPINIANPDLKWERVREVNAAIDFGFYNNRISGALDVYNKKSDQLLLNVPISTITGFRDALVNRGAVENRGVELELRTINITNQDFKWTTTLLGSTNKNELVDFGGASGLISNVDDKRAAEWINLQGQPISSFYGFVVDREIPEEFIVDPYRLVGAQAQDVYVKDLNGDGVIDDDDKTIIGDPYPELIWSIANDFRYKNIDFSFTFQGSYGGQVRNMTDQYIFNHFNSSQDFNQNTTPDQGFIREKIFTDAIIQDASYVALRTVSLGYTLDTSIVEKLGVRKTRVYATAQNLFFATADGYTGWNPEAIRDEGVLNEGYQRGGSPVARTISLGLNVEF</sequence>
<dbReference type="PANTHER" id="PTHR30069">
    <property type="entry name" value="TONB-DEPENDENT OUTER MEMBRANE RECEPTOR"/>
    <property type="match status" value="1"/>
</dbReference>
<evidence type="ECO:0000313" key="13">
    <source>
        <dbReference type="EMBL" id="EAP86658.1"/>
    </source>
</evidence>
<keyword evidence="5 9" id="KW-0798">TonB box</keyword>
<feature type="signal peptide" evidence="10">
    <location>
        <begin position="1"/>
        <end position="21"/>
    </location>
</feature>
<dbReference type="InterPro" id="IPR036942">
    <property type="entry name" value="Beta-barrel_TonB_sf"/>
</dbReference>
<keyword evidence="14" id="KW-1185">Reference proteome</keyword>
<feature type="domain" description="TonB-dependent receptor plug" evidence="12">
    <location>
        <begin position="117"/>
        <end position="224"/>
    </location>
</feature>
<evidence type="ECO:0000256" key="8">
    <source>
        <dbReference type="PROSITE-ProRule" id="PRU01360"/>
    </source>
</evidence>